<accession>A0A409WZP2</accession>
<comment type="caution">
    <text evidence="1">The sequence shown here is derived from an EMBL/GenBank/DDBJ whole genome shotgun (WGS) entry which is preliminary data.</text>
</comment>
<protein>
    <submittedName>
        <fullName evidence="1">Uncharacterized protein</fullName>
    </submittedName>
</protein>
<evidence type="ECO:0000313" key="2">
    <source>
        <dbReference type="Proteomes" id="UP000283269"/>
    </source>
</evidence>
<reference evidence="1 2" key="1">
    <citation type="journal article" date="2018" name="Evol. Lett.">
        <title>Horizontal gene cluster transfer increased hallucinogenic mushroom diversity.</title>
        <authorList>
            <person name="Reynolds H.T."/>
            <person name="Vijayakumar V."/>
            <person name="Gluck-Thaler E."/>
            <person name="Korotkin H.B."/>
            <person name="Matheny P.B."/>
            <person name="Slot J.C."/>
        </authorList>
    </citation>
    <scope>NUCLEOTIDE SEQUENCE [LARGE SCALE GENOMIC DNA]</scope>
    <source>
        <strain evidence="1 2">2631</strain>
    </source>
</reference>
<proteinExistence type="predicted"/>
<name>A0A409WZP2_PSICY</name>
<dbReference type="AlphaFoldDB" id="A0A409WZP2"/>
<dbReference type="OrthoDB" id="2269034at2759"/>
<organism evidence="1 2">
    <name type="scientific">Psilocybe cyanescens</name>
    <dbReference type="NCBI Taxonomy" id="93625"/>
    <lineage>
        <taxon>Eukaryota</taxon>
        <taxon>Fungi</taxon>
        <taxon>Dikarya</taxon>
        <taxon>Basidiomycota</taxon>
        <taxon>Agaricomycotina</taxon>
        <taxon>Agaricomycetes</taxon>
        <taxon>Agaricomycetidae</taxon>
        <taxon>Agaricales</taxon>
        <taxon>Agaricineae</taxon>
        <taxon>Strophariaceae</taxon>
        <taxon>Psilocybe</taxon>
    </lineage>
</organism>
<dbReference type="InParanoid" id="A0A409WZP2"/>
<dbReference type="EMBL" id="NHYD01002949">
    <property type="protein sequence ID" value="PPQ83939.1"/>
    <property type="molecule type" value="Genomic_DNA"/>
</dbReference>
<gene>
    <name evidence="1" type="ORF">CVT25_000692</name>
</gene>
<dbReference type="Proteomes" id="UP000283269">
    <property type="component" value="Unassembled WGS sequence"/>
</dbReference>
<sequence length="640" mass="72809">MALEVMLVFPVLAMWSIEKNNGAMNLDALALSSHVIASIFFRRPRASRRRYSLFKVQDEWAGLSFDFDKHKMPQGESKAYDDCDTLDGELVQFDFDQHKTPQGEVKAYKSCDILDGEPCLPCQQSIKLEAQIVEANGPALDDLLILKRNLRTEINSYHDPIIRRLPPELTSRVFEVYCEEDEEQDGWEIPPYLPSSPLVLGAVCQTWRRIAWSSPPLWTCIHISIKPRMKDAHVDEVEEWLQRSGQLPLSMVIEFFPSNIPTNARFCRLISIINQHSNHWQSLYIACYHEQLRLICGNSRGAPILRNLCIGGLDSDPLENYIINPTMNGIKLQPSRVELRHLHLKLVYICWSDITDIILVECCIHLDECIELLRQAPQLISCHIQGIHTPESEDWKATVTSYHQLITHHGLQDLVLEGYQGEDIGMFFQSFTFPHLSNLYLEDIDDYNISLWSSIISLSNRSSVCLTSLAIQNIACDSETLIQILQKLPCLVTLVITPSNTDLQVHQLLSALADAFFLDTLGHYQTPFLPKLQSIQFSNCDSASWDASFWQSISQLSGPWKDGRPTTGRWPLRSVSIRDNGALEPGVASKICADRNILLRLLQLWRSGVQFDLYSNHVDLLYASIQHHGITRRDVPPLGA</sequence>
<dbReference type="STRING" id="93625.A0A409WZP2"/>
<keyword evidence="2" id="KW-1185">Reference proteome</keyword>
<evidence type="ECO:0000313" key="1">
    <source>
        <dbReference type="EMBL" id="PPQ83939.1"/>
    </source>
</evidence>